<dbReference type="OrthoDB" id="9775455at2"/>
<dbReference type="InterPro" id="IPR038591">
    <property type="entry name" value="NolW-like_sf"/>
</dbReference>
<name>C4XH25_SOLM1</name>
<evidence type="ECO:0000259" key="13">
    <source>
        <dbReference type="Pfam" id="PF03958"/>
    </source>
</evidence>
<dbReference type="Pfam" id="PF00263">
    <property type="entry name" value="Secretin"/>
    <property type="match status" value="1"/>
</dbReference>
<dbReference type="InterPro" id="IPR050810">
    <property type="entry name" value="Bact_Secretion_Sys_Channel"/>
</dbReference>
<dbReference type="NCBIfam" id="TIGR02517">
    <property type="entry name" value="type_II_gspD"/>
    <property type="match status" value="1"/>
</dbReference>
<dbReference type="GO" id="GO:0015627">
    <property type="term" value="C:type II protein secretion system complex"/>
    <property type="evidence" value="ECO:0007669"/>
    <property type="project" value="InterPro"/>
</dbReference>
<keyword evidence="4" id="KW-1134">Transmembrane beta strand</keyword>
<feature type="domain" description="Type II/III secretion system secretin-like" evidence="12">
    <location>
        <begin position="475"/>
        <end position="639"/>
    </location>
</feature>
<dbReference type="RefSeq" id="WP_015861493.1">
    <property type="nucleotide sequence ID" value="NC_012796.1"/>
</dbReference>
<accession>C4XH25</accession>
<feature type="signal peptide" evidence="11">
    <location>
        <begin position="1"/>
        <end position="32"/>
    </location>
</feature>
<evidence type="ECO:0000256" key="7">
    <source>
        <dbReference type="ARBA" id="ARBA00022927"/>
    </source>
</evidence>
<evidence type="ECO:0000259" key="14">
    <source>
        <dbReference type="Pfam" id="PF21305"/>
    </source>
</evidence>
<dbReference type="AlphaFoldDB" id="C4XH25"/>
<reference evidence="15 16" key="1">
    <citation type="journal article" date="2009" name="Genome Res.">
        <title>Whole genome sequence of Desulfovibrio magneticus strain RS-1 revealed common gene clusters in magnetotactic bacteria.</title>
        <authorList>
            <person name="Nakazawa H."/>
            <person name="Arakaki A."/>
            <person name="Narita-Yamada S."/>
            <person name="Yashiro I."/>
            <person name="Jinno K."/>
            <person name="Aoki N."/>
            <person name="Tsuruyama A."/>
            <person name="Okamura Y."/>
            <person name="Tanikawa S."/>
            <person name="Fujita N."/>
            <person name="Takeyama H."/>
            <person name="Matsunaga T."/>
        </authorList>
    </citation>
    <scope>NUCLEOTIDE SEQUENCE [LARGE SCALE GENOMIC DNA]</scope>
    <source>
        <strain evidence="16">ATCC 700980 / DSM 13731 / RS-1</strain>
    </source>
</reference>
<evidence type="ECO:0000256" key="5">
    <source>
        <dbReference type="ARBA" id="ARBA00022692"/>
    </source>
</evidence>
<evidence type="ECO:0000313" key="15">
    <source>
        <dbReference type="EMBL" id="BAH76328.1"/>
    </source>
</evidence>
<evidence type="ECO:0000313" key="16">
    <source>
        <dbReference type="Proteomes" id="UP000009071"/>
    </source>
</evidence>
<comment type="subcellular location">
    <subcellularLocation>
        <location evidence="1 10">Cell outer membrane</location>
    </subcellularLocation>
</comment>
<dbReference type="PANTHER" id="PTHR30332">
    <property type="entry name" value="PROBABLE GENERAL SECRETION PATHWAY PROTEIN D"/>
    <property type="match status" value="1"/>
</dbReference>
<evidence type="ECO:0000256" key="11">
    <source>
        <dbReference type="SAM" id="SignalP"/>
    </source>
</evidence>
<evidence type="ECO:0000256" key="9">
    <source>
        <dbReference type="ARBA" id="ARBA00023237"/>
    </source>
</evidence>
<dbReference type="InterPro" id="IPR001775">
    <property type="entry name" value="GspD/PilQ"/>
</dbReference>
<dbReference type="Pfam" id="PF03958">
    <property type="entry name" value="Secretin_N"/>
    <property type="match status" value="3"/>
</dbReference>
<dbReference type="InterPro" id="IPR013356">
    <property type="entry name" value="T2SS_GspD"/>
</dbReference>
<comment type="similarity">
    <text evidence="2">Belongs to the bacterial secretin family. GSP D subfamily.</text>
</comment>
<organism evidence="15 16">
    <name type="scientific">Solidesulfovibrio magneticus (strain ATCC 700980 / DSM 13731 / RS-1)</name>
    <name type="common">Desulfovibrio magneticus</name>
    <dbReference type="NCBI Taxonomy" id="573370"/>
    <lineage>
        <taxon>Bacteria</taxon>
        <taxon>Pseudomonadati</taxon>
        <taxon>Thermodesulfobacteriota</taxon>
        <taxon>Desulfovibrionia</taxon>
        <taxon>Desulfovibrionales</taxon>
        <taxon>Desulfovibrionaceae</taxon>
        <taxon>Solidesulfovibrio</taxon>
    </lineage>
</organism>
<dbReference type="PANTHER" id="PTHR30332:SF24">
    <property type="entry name" value="SECRETIN GSPD-RELATED"/>
    <property type="match status" value="1"/>
</dbReference>
<proteinExistence type="inferred from homology"/>
<feature type="domain" description="NolW-like" evidence="13">
    <location>
        <begin position="231"/>
        <end position="298"/>
    </location>
</feature>
<sequence length="685" mass="73521">MTPTLRFRLARGCTLAVCLLGLLLLLPGRIAAAPPQGTPAASKAQPATDETVETVAAPDDTAKTISINFDGVDLRAFIKYISQVTGKNFVIDDAVKGNVTVISPKPLSPAEVYKVFESVLEVNGYTALPTENFVKIVPAKTSRARSMPVIDGRETVTNPADAVVTQILPLQNIRAGELRKTLAPLVSPDGMLADFADTNALIVTDYRPNIQRIIGIVDQLDLSSAKATLHLFHLKHASAAKISQKLEKLLSQSAAKEGGGQTKISVVPEERTNAVIVLAEPQYVAQVKGLLAKLDVPNPMEQGNLHVYKLQHADAENLSKVLNELFTKGSTATGDAAKAQAPTVSGGFNFVADKSTNSLLVTAAPEDFAFVDQVVKKLDAPRKQVYVEALIMEVSTDKSVSFGVNLNVANKQSGLGDGKYGGLLFASSNPAGYESLYNSSGAFVPPAGGSLGGLAFPVKIGEVIYSNLQAMINASKSDNSFNIIATPQLMTLDNEEATITVAENRPYLTSQDVGQSTTDRPYQRFDYKDVGTTLKVTPQINEGDSIKLKVKQETSRIDETVTKETGALQPTTRKRVTETTIMCRNGETIVLSGLIGKSRAEGNSKVPGLGDVPVVGWLFKNKSVADERTNLYVFITPRITAPGVDSDRLLHAKKMEIERQIEFNEEELSKPIRKAPVFFAAGAGK</sequence>
<dbReference type="EMBL" id="AP010904">
    <property type="protein sequence ID" value="BAH76328.1"/>
    <property type="molecule type" value="Genomic_DNA"/>
</dbReference>
<evidence type="ECO:0000256" key="4">
    <source>
        <dbReference type="ARBA" id="ARBA00022452"/>
    </source>
</evidence>
<gene>
    <name evidence="15" type="primary">gspD</name>
    <name evidence="15" type="ordered locus">DMR_28370</name>
</gene>
<dbReference type="KEGG" id="dma:DMR_28370"/>
<evidence type="ECO:0000256" key="2">
    <source>
        <dbReference type="ARBA" id="ARBA00006980"/>
    </source>
</evidence>
<dbReference type="eggNOG" id="COG1450">
    <property type="taxonomic scope" value="Bacteria"/>
</dbReference>
<dbReference type="Gene3D" id="3.30.1370.120">
    <property type="match status" value="3"/>
</dbReference>
<dbReference type="PRINTS" id="PR00811">
    <property type="entry name" value="BCTERIALGSPD"/>
</dbReference>
<dbReference type="HOGENOM" id="CLU_006756_1_0_7"/>
<keyword evidence="3 10" id="KW-0813">Transport</keyword>
<keyword evidence="7" id="KW-0653">Protein transport</keyword>
<dbReference type="GO" id="GO:0009279">
    <property type="term" value="C:cell outer membrane"/>
    <property type="evidence" value="ECO:0007669"/>
    <property type="project" value="UniProtKB-SubCell"/>
</dbReference>
<feature type="domain" description="NolW-like" evidence="13">
    <location>
        <begin position="306"/>
        <end position="384"/>
    </location>
</feature>
<keyword evidence="6 11" id="KW-0732">Signal</keyword>
<dbReference type="InterPro" id="IPR005644">
    <property type="entry name" value="NolW-like"/>
</dbReference>
<keyword evidence="9" id="KW-0998">Cell outer membrane</keyword>
<dbReference type="Pfam" id="PF21305">
    <property type="entry name" value="type_II_gspD_N0"/>
    <property type="match status" value="1"/>
</dbReference>
<evidence type="ECO:0000256" key="8">
    <source>
        <dbReference type="ARBA" id="ARBA00023136"/>
    </source>
</evidence>
<feature type="domain" description="NolW-like" evidence="13">
    <location>
        <begin position="165"/>
        <end position="222"/>
    </location>
</feature>
<dbReference type="GO" id="GO:0015628">
    <property type="term" value="P:protein secretion by the type II secretion system"/>
    <property type="evidence" value="ECO:0007669"/>
    <property type="project" value="InterPro"/>
</dbReference>
<keyword evidence="5" id="KW-0812">Transmembrane</keyword>
<evidence type="ECO:0000259" key="12">
    <source>
        <dbReference type="Pfam" id="PF00263"/>
    </source>
</evidence>
<evidence type="ECO:0000256" key="1">
    <source>
        <dbReference type="ARBA" id="ARBA00004442"/>
    </source>
</evidence>
<dbReference type="Proteomes" id="UP000009071">
    <property type="component" value="Chromosome"/>
</dbReference>
<evidence type="ECO:0000256" key="3">
    <source>
        <dbReference type="ARBA" id="ARBA00022448"/>
    </source>
</evidence>
<feature type="chain" id="PRO_5002945805" evidence="11">
    <location>
        <begin position="33"/>
        <end position="685"/>
    </location>
</feature>
<dbReference type="STRING" id="573370.DMR_28370"/>
<dbReference type="InterPro" id="IPR004846">
    <property type="entry name" value="T2SS/T3SS_dom"/>
</dbReference>
<keyword evidence="8" id="KW-0472">Membrane</keyword>
<evidence type="ECO:0000256" key="6">
    <source>
        <dbReference type="ARBA" id="ARBA00022729"/>
    </source>
</evidence>
<feature type="domain" description="GspD-like N0" evidence="14">
    <location>
        <begin position="67"/>
        <end position="136"/>
    </location>
</feature>
<keyword evidence="16" id="KW-1185">Reference proteome</keyword>
<protein>
    <submittedName>
        <fullName evidence="15">General secretion pathway protein D</fullName>
    </submittedName>
</protein>
<evidence type="ECO:0000256" key="10">
    <source>
        <dbReference type="RuleBase" id="RU004004"/>
    </source>
</evidence>
<dbReference type="InterPro" id="IPR049371">
    <property type="entry name" value="GspD-like_N0"/>
</dbReference>